<evidence type="ECO:0000256" key="3">
    <source>
        <dbReference type="ARBA" id="ARBA00023163"/>
    </source>
</evidence>
<feature type="compositionally biased region" description="Polar residues" evidence="4">
    <location>
        <begin position="17"/>
        <end position="31"/>
    </location>
</feature>
<reference evidence="6" key="1">
    <citation type="submission" date="2021-10" db="EMBL/GenBank/DDBJ databases">
        <title>De novo Genome Assembly of Clathrus columnatus (Basidiomycota, Fungi) Using Illumina and Nanopore Sequence Data.</title>
        <authorList>
            <person name="Ogiso-Tanaka E."/>
            <person name="Itagaki H."/>
            <person name="Hosoya T."/>
            <person name="Hosaka K."/>
        </authorList>
    </citation>
    <scope>NUCLEOTIDE SEQUENCE</scope>
    <source>
        <strain evidence="6">MO-923</strain>
    </source>
</reference>
<dbReference type="AlphaFoldDB" id="A0AAV5AP08"/>
<dbReference type="InterPro" id="IPR040168">
    <property type="entry name" value="Not2/3/5"/>
</dbReference>
<dbReference type="GO" id="GO:0000289">
    <property type="term" value="P:nuclear-transcribed mRNA poly(A) tail shortening"/>
    <property type="evidence" value="ECO:0007669"/>
    <property type="project" value="UniProtKB-ARBA"/>
</dbReference>
<feature type="domain" description="NOT2/NOT3/NOT5 C-terminal" evidence="5">
    <location>
        <begin position="452"/>
        <end position="575"/>
    </location>
</feature>
<dbReference type="Pfam" id="PF04153">
    <property type="entry name" value="NOT2_3_5_C"/>
    <property type="match status" value="1"/>
</dbReference>
<feature type="compositionally biased region" description="Low complexity" evidence="4">
    <location>
        <begin position="382"/>
        <end position="402"/>
    </location>
</feature>
<feature type="compositionally biased region" description="Low complexity" evidence="4">
    <location>
        <begin position="82"/>
        <end position="92"/>
    </location>
</feature>
<dbReference type="GO" id="GO:0006355">
    <property type="term" value="P:regulation of DNA-templated transcription"/>
    <property type="evidence" value="ECO:0007669"/>
    <property type="project" value="InterPro"/>
</dbReference>
<dbReference type="GO" id="GO:0030015">
    <property type="term" value="C:CCR4-NOT core complex"/>
    <property type="evidence" value="ECO:0007669"/>
    <property type="project" value="InterPro"/>
</dbReference>
<sequence>MNRPGQQPQRPPNLGPTTNMGSFRGPFQQTYGLPPRGVIQGYPPMQNHRAQGLVMQPSPGFIQRGSVGSNTGNAFNFAGNLQQQQPQATTQQSVPAHHHSQQPTSSLQQQPPPHPPQPSQTQTQSLLSVPPHLAQHGSSSGNAPNSNDAALDPNDFPALGFSSTPNVTSASAGTTSLHSSYATQAAPSSQNIVNGGQSVQAARDFSPDDFPALGGPTQAQQQHQGTPHSQDSSTVSQQQQQQQPPQSLQQHPPGLNGFQNSDQSQAHRQSLLTGSLQLQQQRNVLGGTTVSNYDVDKRSNFSKSNNQNQNWPTGNTPTSTFPSNQGLSNGAQQHIMPQSQLPSQSATQQQLNASSVPAPSSTYGHQQQQSYVKPPEAHHPHTQQQSSSQAAPQSSQHPQTPAQQLLMSPADRWGLLGLLALIKNADSDSALLGIGADLSNLGLNVGQSGNIYSNFITPWSESSAAVGVEPEFHLPACYNVQPAPPGPSKVVAFSDETLFFMFYSSPRDAIQEVAAQELWNRNWRWHKTLKHWLTKETGTPPSQKVQGGEAGTYTFWDPESWSKDRKELTVLYADLEEKSVPAFIPGPGLQPATINVGGMQNNLAPTGSLNALRQQQSYSGMNVVAGMA</sequence>
<evidence type="ECO:0000313" key="7">
    <source>
        <dbReference type="Proteomes" id="UP001050691"/>
    </source>
</evidence>
<dbReference type="PANTHER" id="PTHR23326">
    <property type="entry name" value="CCR4 NOT-RELATED"/>
    <property type="match status" value="1"/>
</dbReference>
<gene>
    <name evidence="6" type="ORF">Clacol_009785</name>
</gene>
<feature type="region of interest" description="Disordered" evidence="4">
    <location>
        <begin position="295"/>
        <end position="402"/>
    </location>
</feature>
<comment type="similarity">
    <text evidence="1">Belongs to the CNOT2/3/5 family.</text>
</comment>
<evidence type="ECO:0000256" key="4">
    <source>
        <dbReference type="SAM" id="MobiDB-lite"/>
    </source>
</evidence>
<comment type="caution">
    <text evidence="6">The sequence shown here is derived from an EMBL/GenBank/DDBJ whole genome shotgun (WGS) entry which is preliminary data.</text>
</comment>
<dbReference type="EMBL" id="BPWL01000011">
    <property type="protein sequence ID" value="GJJ15507.1"/>
    <property type="molecule type" value="Genomic_DNA"/>
</dbReference>
<evidence type="ECO:0000256" key="2">
    <source>
        <dbReference type="ARBA" id="ARBA00023015"/>
    </source>
</evidence>
<keyword evidence="2" id="KW-0805">Transcription regulation</keyword>
<proteinExistence type="inferred from homology"/>
<evidence type="ECO:0000256" key="1">
    <source>
        <dbReference type="ARBA" id="ARBA00007682"/>
    </source>
</evidence>
<feature type="region of interest" description="Disordered" evidence="4">
    <location>
        <begin position="201"/>
        <end position="269"/>
    </location>
</feature>
<dbReference type="InterPro" id="IPR038635">
    <property type="entry name" value="CCR4-NOT_su2/3/5_C_sf"/>
</dbReference>
<dbReference type="Proteomes" id="UP001050691">
    <property type="component" value="Unassembled WGS sequence"/>
</dbReference>
<keyword evidence="7" id="KW-1185">Reference proteome</keyword>
<dbReference type="Gene3D" id="2.30.30.1020">
    <property type="entry name" value="CCR4-NOT complex subunit 2/3/5, C-terminal domain"/>
    <property type="match status" value="1"/>
</dbReference>
<feature type="compositionally biased region" description="Polar residues" evidence="4">
    <location>
        <begin position="217"/>
        <end position="228"/>
    </location>
</feature>
<accession>A0AAV5AP08</accession>
<evidence type="ECO:0000259" key="5">
    <source>
        <dbReference type="Pfam" id="PF04153"/>
    </source>
</evidence>
<keyword evidence="3" id="KW-0804">Transcription</keyword>
<organism evidence="6 7">
    <name type="scientific">Clathrus columnatus</name>
    <dbReference type="NCBI Taxonomy" id="1419009"/>
    <lineage>
        <taxon>Eukaryota</taxon>
        <taxon>Fungi</taxon>
        <taxon>Dikarya</taxon>
        <taxon>Basidiomycota</taxon>
        <taxon>Agaricomycotina</taxon>
        <taxon>Agaricomycetes</taxon>
        <taxon>Phallomycetidae</taxon>
        <taxon>Phallales</taxon>
        <taxon>Clathraceae</taxon>
        <taxon>Clathrus</taxon>
    </lineage>
</organism>
<feature type="compositionally biased region" description="Polar residues" evidence="4">
    <location>
        <begin position="136"/>
        <end position="148"/>
    </location>
</feature>
<feature type="compositionally biased region" description="Low complexity" evidence="4">
    <location>
        <begin position="229"/>
        <end position="253"/>
    </location>
</feature>
<dbReference type="InterPro" id="IPR007282">
    <property type="entry name" value="NOT2/3/5_C"/>
</dbReference>
<feature type="compositionally biased region" description="Polar residues" evidence="4">
    <location>
        <begin position="257"/>
        <end position="268"/>
    </location>
</feature>
<feature type="compositionally biased region" description="Polar residues" evidence="4">
    <location>
        <begin position="311"/>
        <end position="371"/>
    </location>
</feature>
<feature type="compositionally biased region" description="Low complexity" evidence="4">
    <location>
        <begin position="119"/>
        <end position="128"/>
    </location>
</feature>
<evidence type="ECO:0000313" key="6">
    <source>
        <dbReference type="EMBL" id="GJJ15507.1"/>
    </source>
</evidence>
<protein>
    <recommendedName>
        <fullName evidence="5">NOT2/NOT3/NOT5 C-terminal domain-containing protein</fullName>
    </recommendedName>
</protein>
<name>A0AAV5AP08_9AGAM</name>
<feature type="region of interest" description="Disordered" evidence="4">
    <location>
        <begin position="1"/>
        <end position="157"/>
    </location>
</feature>
<feature type="compositionally biased region" description="Low complexity" evidence="4">
    <location>
        <begin position="301"/>
        <end position="310"/>
    </location>
</feature>